<feature type="non-terminal residue" evidence="3">
    <location>
        <position position="326"/>
    </location>
</feature>
<dbReference type="InterPro" id="IPR013642">
    <property type="entry name" value="CLCA_N"/>
</dbReference>
<dbReference type="Gene3D" id="3.40.50.410">
    <property type="entry name" value="von Willebrand factor, type A domain"/>
    <property type="match status" value="1"/>
</dbReference>
<sequence length="326" mass="35737">MYKATDGMAGLGSVTVQLPPEWAIRSCIPPSPTPGEEPPITTQDPQIIVDSPHAVFGDTPWTQQSGGCGQQGNFIQLGVNFLKSANVSESSGERAGRILLAEWAKFRWGVFSESGHQRDPLYPPWYSSHPPSWEPNVCSDVVSLAHTPACPPHLNARCPWPHSTVENATSSLLATPQLPKVAYFCTPATHNSEAPTKHNALCSGRSTWEVIRQSKDFRNMRWVILSTHTSDSMVLNIQRRWDFVRKSVRRAIVYDLPDNARAGVIVFNERSKEVSPLSTLESVSDLRERVGSSLPRNPSSVRASQACIACALRAAAELLRTGGESS</sequence>
<proteinExistence type="predicted"/>
<evidence type="ECO:0000259" key="1">
    <source>
        <dbReference type="Pfam" id="PF08434"/>
    </source>
</evidence>
<feature type="domain" description="Calcium-activated chloride channel N-terminal" evidence="1">
    <location>
        <begin position="156"/>
        <end position="220"/>
    </location>
</feature>
<dbReference type="SUPFAM" id="SSF53300">
    <property type="entry name" value="vWA-like"/>
    <property type="match status" value="1"/>
</dbReference>
<feature type="domain" description="Calcium-activated chloride channel N-terminal" evidence="1">
    <location>
        <begin position="2"/>
        <end position="141"/>
    </location>
</feature>
<name>A0A979FLM9_HYAAZ</name>
<dbReference type="GO" id="GO:0032991">
    <property type="term" value="C:protein-containing complex"/>
    <property type="evidence" value="ECO:0007669"/>
    <property type="project" value="UniProtKB-ARBA"/>
</dbReference>
<organism evidence="2 3">
    <name type="scientific">Hyalella azteca</name>
    <name type="common">Amphipod</name>
    <dbReference type="NCBI Taxonomy" id="294128"/>
    <lineage>
        <taxon>Eukaryota</taxon>
        <taxon>Metazoa</taxon>
        <taxon>Ecdysozoa</taxon>
        <taxon>Arthropoda</taxon>
        <taxon>Crustacea</taxon>
        <taxon>Multicrustacea</taxon>
        <taxon>Malacostraca</taxon>
        <taxon>Eumalacostraca</taxon>
        <taxon>Peracarida</taxon>
        <taxon>Amphipoda</taxon>
        <taxon>Senticaudata</taxon>
        <taxon>Talitrida</taxon>
        <taxon>Talitroidea</taxon>
        <taxon>Hyalellidae</taxon>
        <taxon>Hyalella</taxon>
    </lineage>
</organism>
<keyword evidence="2" id="KW-1185">Reference proteome</keyword>
<protein>
    <submittedName>
        <fullName evidence="3">Calcium-activated chloride channel regulator 3A-1-like</fullName>
    </submittedName>
</protein>
<evidence type="ECO:0000313" key="2">
    <source>
        <dbReference type="Proteomes" id="UP000694843"/>
    </source>
</evidence>
<dbReference type="KEGG" id="hazt:125178113"/>
<dbReference type="OrthoDB" id="6371445at2759"/>
<gene>
    <name evidence="3" type="primary">LOC125178113</name>
</gene>
<dbReference type="Proteomes" id="UP000694843">
    <property type="component" value="Unplaced"/>
</dbReference>
<dbReference type="AlphaFoldDB" id="A0A979FLM9"/>
<dbReference type="InterPro" id="IPR036465">
    <property type="entry name" value="vWFA_dom_sf"/>
</dbReference>
<dbReference type="GeneID" id="125178113"/>
<reference evidence="3" key="1">
    <citation type="submission" date="2025-08" db="UniProtKB">
        <authorList>
            <consortium name="RefSeq"/>
        </authorList>
    </citation>
    <scope>IDENTIFICATION</scope>
    <source>
        <tissue evidence="3">Whole organism</tissue>
    </source>
</reference>
<evidence type="ECO:0000313" key="3">
    <source>
        <dbReference type="RefSeq" id="XP_047737115.1"/>
    </source>
</evidence>
<accession>A0A979FLM9</accession>
<dbReference type="RefSeq" id="XP_047737115.1">
    <property type="nucleotide sequence ID" value="XM_047881159.1"/>
</dbReference>
<dbReference type="Pfam" id="PF08434">
    <property type="entry name" value="CLCA"/>
    <property type="match status" value="2"/>
</dbReference>